<feature type="compositionally biased region" description="Polar residues" evidence="1">
    <location>
        <begin position="245"/>
        <end position="257"/>
    </location>
</feature>
<evidence type="ECO:0000256" key="1">
    <source>
        <dbReference type="SAM" id="MobiDB-lite"/>
    </source>
</evidence>
<feature type="compositionally biased region" description="Acidic residues" evidence="1">
    <location>
        <begin position="160"/>
        <end position="173"/>
    </location>
</feature>
<dbReference type="EMBL" id="WJXA01000210">
    <property type="protein sequence ID" value="KAF7114510.1"/>
    <property type="molecule type" value="Genomic_DNA"/>
</dbReference>
<accession>A0A834FW26</accession>
<evidence type="ECO:0000313" key="3">
    <source>
        <dbReference type="Proteomes" id="UP000626092"/>
    </source>
</evidence>
<reference evidence="2" key="1">
    <citation type="submission" date="2019-11" db="EMBL/GenBank/DDBJ databases">
        <authorList>
            <person name="Liu Y."/>
            <person name="Hou J."/>
            <person name="Li T.-Q."/>
            <person name="Guan C.-H."/>
            <person name="Wu X."/>
            <person name="Wu H.-Z."/>
            <person name="Ling F."/>
            <person name="Zhang R."/>
            <person name="Shi X.-G."/>
            <person name="Ren J.-P."/>
            <person name="Chen E.-F."/>
            <person name="Sun J.-M."/>
        </authorList>
    </citation>
    <scope>NUCLEOTIDE SEQUENCE</scope>
    <source>
        <strain evidence="2">Adult_tree_wgs_1</strain>
        <tissue evidence="2">Leaves</tissue>
    </source>
</reference>
<keyword evidence="3" id="KW-1185">Reference proteome</keyword>
<protein>
    <submittedName>
        <fullName evidence="2">Uncharacterized protein</fullName>
    </submittedName>
</protein>
<feature type="compositionally biased region" description="Polar residues" evidence="1">
    <location>
        <begin position="62"/>
        <end position="80"/>
    </location>
</feature>
<sequence>MAKFLKKQDSYPNQFYYRFNKENLEDGELFRNQGRYNNQRQTQVNNRYNPVTLEDGAFRNQGRYNNQRSNFRPLVNSSNLSEDRGKEVWRRRGVPESSKQGGNSRFATQENGGKDEGNTISVQALMVDRRKYTVTMEEEESFRTVISTNRVPDYVVNSAPEEEDDEVDNEDGDKDASKEKEDNLVDDMDKQRVKNSVDRAKINEEEAEKLKERGFNGRHQSGLEKEPTHKNQAVQGAMPIGIPNTVESSTKESSNSAHGLVSFVQDSQSPINEECLHGANCRSQDQSAEIRLDDKEEQSQDSEIAANIQVQCDSDISIRASQVHGINLHVDLNPSAVRRNVRSQQLEASLSSKTNEIEEFIIASQEQEQNEINKEVQNTIIAGNTLGIKFGDAGIKRMTKMIENEAKILKESLKNNSFAPLMRDE</sequence>
<evidence type="ECO:0000313" key="2">
    <source>
        <dbReference type="EMBL" id="KAF7114510.1"/>
    </source>
</evidence>
<proteinExistence type="predicted"/>
<name>A0A834FW26_RHOSS</name>
<organism evidence="2 3">
    <name type="scientific">Rhododendron simsii</name>
    <name type="common">Sims's rhododendron</name>
    <dbReference type="NCBI Taxonomy" id="118357"/>
    <lineage>
        <taxon>Eukaryota</taxon>
        <taxon>Viridiplantae</taxon>
        <taxon>Streptophyta</taxon>
        <taxon>Embryophyta</taxon>
        <taxon>Tracheophyta</taxon>
        <taxon>Spermatophyta</taxon>
        <taxon>Magnoliopsida</taxon>
        <taxon>eudicotyledons</taxon>
        <taxon>Gunneridae</taxon>
        <taxon>Pentapetalae</taxon>
        <taxon>asterids</taxon>
        <taxon>Ericales</taxon>
        <taxon>Ericaceae</taxon>
        <taxon>Ericoideae</taxon>
        <taxon>Rhodoreae</taxon>
        <taxon>Rhododendron</taxon>
    </lineage>
</organism>
<feature type="compositionally biased region" description="Basic and acidic residues" evidence="1">
    <location>
        <begin position="174"/>
        <end position="229"/>
    </location>
</feature>
<dbReference type="Proteomes" id="UP000626092">
    <property type="component" value="Unassembled WGS sequence"/>
</dbReference>
<dbReference type="AlphaFoldDB" id="A0A834FW26"/>
<feature type="region of interest" description="Disordered" evidence="1">
    <location>
        <begin position="153"/>
        <end position="257"/>
    </location>
</feature>
<feature type="compositionally biased region" description="Basic and acidic residues" evidence="1">
    <location>
        <begin position="81"/>
        <end position="94"/>
    </location>
</feature>
<comment type="caution">
    <text evidence="2">The sequence shown here is derived from an EMBL/GenBank/DDBJ whole genome shotgun (WGS) entry which is preliminary data.</text>
</comment>
<feature type="compositionally biased region" description="Polar residues" evidence="1">
    <location>
        <begin position="97"/>
        <end position="111"/>
    </location>
</feature>
<dbReference type="OrthoDB" id="10533814at2759"/>
<feature type="region of interest" description="Disordered" evidence="1">
    <location>
        <begin position="61"/>
        <end position="119"/>
    </location>
</feature>
<gene>
    <name evidence="2" type="ORF">RHSIM_RhsimUnG0085900</name>
</gene>